<dbReference type="RefSeq" id="WP_021814940.1">
    <property type="nucleotide sequence ID" value="NZ_AUSW01000034.1"/>
</dbReference>
<protein>
    <submittedName>
        <fullName evidence="1">Uncharacterized protein</fullName>
    </submittedName>
</protein>
<gene>
    <name evidence="1" type="ORF">M917_2317</name>
</gene>
<name>U4T479_9GAMM</name>
<reference evidence="1 2" key="1">
    <citation type="journal article" date="2013" name="Genome Announc.">
        <title>Draft Genome Sequence of Psychrobacter aquaticus Strain CMS 56T, Isolated from a Cyanobacterial Mat Sample Collected from Water Bodies in the McMurdo Dry Valley Region of Antarctica.</title>
        <authorList>
            <person name="Reddy G.S."/>
            <person name="Ara S."/>
            <person name="Singh A."/>
            <person name="Kumar Pinnaka A."/>
            <person name="Shivaji S."/>
        </authorList>
    </citation>
    <scope>NUCLEOTIDE SEQUENCE [LARGE SCALE GENOMIC DNA]</scope>
    <source>
        <strain evidence="1 2">CMS 56</strain>
    </source>
</reference>
<organism evidence="1 2">
    <name type="scientific">Psychrobacter aquaticus CMS 56</name>
    <dbReference type="NCBI Taxonomy" id="1354303"/>
    <lineage>
        <taxon>Bacteria</taxon>
        <taxon>Pseudomonadati</taxon>
        <taxon>Pseudomonadota</taxon>
        <taxon>Gammaproteobacteria</taxon>
        <taxon>Moraxellales</taxon>
        <taxon>Moraxellaceae</taxon>
        <taxon>Psychrobacter</taxon>
    </lineage>
</organism>
<comment type="caution">
    <text evidence="1">The sequence shown here is derived from an EMBL/GenBank/DDBJ whole genome shotgun (WGS) entry which is preliminary data.</text>
</comment>
<dbReference type="Proteomes" id="UP000016761">
    <property type="component" value="Unassembled WGS sequence"/>
</dbReference>
<dbReference type="PATRIC" id="fig|1354303.4.peg.2283"/>
<dbReference type="STRING" id="1354303.M917_2317"/>
<keyword evidence="2" id="KW-1185">Reference proteome</keyword>
<sequence>MSIKTITGAITENRANGKVVRTAEHISSTKVAVTYTDGSKVDMTADVFKTMHKVVER</sequence>
<evidence type="ECO:0000313" key="1">
    <source>
        <dbReference type="EMBL" id="ERL54971.1"/>
    </source>
</evidence>
<dbReference type="EMBL" id="AUSW01000034">
    <property type="protein sequence ID" value="ERL54971.1"/>
    <property type="molecule type" value="Genomic_DNA"/>
</dbReference>
<accession>U4T479</accession>
<evidence type="ECO:0000313" key="2">
    <source>
        <dbReference type="Proteomes" id="UP000016761"/>
    </source>
</evidence>
<dbReference type="AlphaFoldDB" id="U4T479"/>
<proteinExistence type="predicted"/>